<accession>A0A0A9EM94</accession>
<dbReference type="AlphaFoldDB" id="A0A0A9EM94"/>
<feature type="region of interest" description="Disordered" evidence="1">
    <location>
        <begin position="1"/>
        <end position="58"/>
    </location>
</feature>
<organism evidence="2">
    <name type="scientific">Arundo donax</name>
    <name type="common">Giant reed</name>
    <name type="synonym">Donax arundinaceus</name>
    <dbReference type="NCBI Taxonomy" id="35708"/>
    <lineage>
        <taxon>Eukaryota</taxon>
        <taxon>Viridiplantae</taxon>
        <taxon>Streptophyta</taxon>
        <taxon>Embryophyta</taxon>
        <taxon>Tracheophyta</taxon>
        <taxon>Spermatophyta</taxon>
        <taxon>Magnoliopsida</taxon>
        <taxon>Liliopsida</taxon>
        <taxon>Poales</taxon>
        <taxon>Poaceae</taxon>
        <taxon>PACMAD clade</taxon>
        <taxon>Arundinoideae</taxon>
        <taxon>Arundineae</taxon>
        <taxon>Arundo</taxon>
    </lineage>
</organism>
<reference evidence="2" key="2">
    <citation type="journal article" date="2015" name="Data Brief">
        <title>Shoot transcriptome of the giant reed, Arundo donax.</title>
        <authorList>
            <person name="Barrero R.A."/>
            <person name="Guerrero F.D."/>
            <person name="Moolhuijzen P."/>
            <person name="Goolsby J.A."/>
            <person name="Tidwell J."/>
            <person name="Bellgard S.E."/>
            <person name="Bellgard M.I."/>
        </authorList>
    </citation>
    <scope>NUCLEOTIDE SEQUENCE</scope>
    <source>
        <tissue evidence="2">Shoot tissue taken approximately 20 cm above the soil surface</tissue>
    </source>
</reference>
<reference evidence="2" key="1">
    <citation type="submission" date="2014-09" db="EMBL/GenBank/DDBJ databases">
        <authorList>
            <person name="Magalhaes I.L.F."/>
            <person name="Oliveira U."/>
            <person name="Santos F.R."/>
            <person name="Vidigal T.H.D.A."/>
            <person name="Brescovit A.D."/>
            <person name="Santos A.J."/>
        </authorList>
    </citation>
    <scope>NUCLEOTIDE SEQUENCE</scope>
    <source>
        <tissue evidence="2">Shoot tissue taken approximately 20 cm above the soil surface</tissue>
    </source>
</reference>
<evidence type="ECO:0000256" key="1">
    <source>
        <dbReference type="SAM" id="MobiDB-lite"/>
    </source>
</evidence>
<keyword evidence="2" id="KW-0808">Transferase</keyword>
<name>A0A0A9EM94_ARUDO</name>
<proteinExistence type="predicted"/>
<dbReference type="GO" id="GO:0016301">
    <property type="term" value="F:kinase activity"/>
    <property type="evidence" value="ECO:0007669"/>
    <property type="project" value="UniProtKB-KW"/>
</dbReference>
<feature type="compositionally biased region" description="Polar residues" evidence="1">
    <location>
        <begin position="1"/>
        <end position="11"/>
    </location>
</feature>
<feature type="compositionally biased region" description="Basic residues" evidence="1">
    <location>
        <begin position="20"/>
        <end position="34"/>
    </location>
</feature>
<sequence>MLHYQNQTPLRSSGPWGWTTRRRARRGGGGRARHPPTPSTWRATPPLPPSRGACRARR</sequence>
<protein>
    <submittedName>
        <fullName evidence="2">Protein kinase CK2 regulatory subunit CK2B3</fullName>
    </submittedName>
</protein>
<evidence type="ECO:0000313" key="2">
    <source>
        <dbReference type="EMBL" id="JAD98985.1"/>
    </source>
</evidence>
<dbReference type="EMBL" id="GBRH01198910">
    <property type="protein sequence ID" value="JAD98985.1"/>
    <property type="molecule type" value="Transcribed_RNA"/>
</dbReference>
<keyword evidence="2" id="KW-0418">Kinase</keyword>